<gene>
    <name evidence="2" type="ORF">GGX14DRAFT_379121</name>
</gene>
<comment type="caution">
    <text evidence="2">The sequence shown here is derived from an EMBL/GenBank/DDBJ whole genome shotgun (WGS) entry which is preliminary data.</text>
</comment>
<dbReference type="EMBL" id="JARJCW010000109">
    <property type="protein sequence ID" value="KAJ7193323.1"/>
    <property type="molecule type" value="Genomic_DNA"/>
</dbReference>
<keyword evidence="3" id="KW-1185">Reference proteome</keyword>
<protein>
    <submittedName>
        <fullName evidence="2">Uncharacterized protein</fullName>
    </submittedName>
</protein>
<proteinExistence type="predicted"/>
<evidence type="ECO:0000313" key="3">
    <source>
        <dbReference type="Proteomes" id="UP001219525"/>
    </source>
</evidence>
<feature type="compositionally biased region" description="Basic and acidic residues" evidence="1">
    <location>
        <begin position="8"/>
        <end position="18"/>
    </location>
</feature>
<evidence type="ECO:0000256" key="1">
    <source>
        <dbReference type="SAM" id="MobiDB-lite"/>
    </source>
</evidence>
<dbReference type="Pfam" id="PF14223">
    <property type="entry name" value="Retrotran_gag_2"/>
    <property type="match status" value="1"/>
</dbReference>
<organism evidence="2 3">
    <name type="scientific">Mycena pura</name>
    <dbReference type="NCBI Taxonomy" id="153505"/>
    <lineage>
        <taxon>Eukaryota</taxon>
        <taxon>Fungi</taxon>
        <taxon>Dikarya</taxon>
        <taxon>Basidiomycota</taxon>
        <taxon>Agaricomycotina</taxon>
        <taxon>Agaricomycetes</taxon>
        <taxon>Agaricomycetidae</taxon>
        <taxon>Agaricales</taxon>
        <taxon>Marasmiineae</taxon>
        <taxon>Mycenaceae</taxon>
        <taxon>Mycena</taxon>
    </lineage>
</organism>
<reference evidence="2" key="1">
    <citation type="submission" date="2023-03" db="EMBL/GenBank/DDBJ databases">
        <title>Massive genome expansion in bonnet fungi (Mycena s.s.) driven by repeated elements and novel gene families across ecological guilds.</title>
        <authorList>
            <consortium name="Lawrence Berkeley National Laboratory"/>
            <person name="Harder C.B."/>
            <person name="Miyauchi S."/>
            <person name="Viragh M."/>
            <person name="Kuo A."/>
            <person name="Thoen E."/>
            <person name="Andreopoulos B."/>
            <person name="Lu D."/>
            <person name="Skrede I."/>
            <person name="Drula E."/>
            <person name="Henrissat B."/>
            <person name="Morin E."/>
            <person name="Kohler A."/>
            <person name="Barry K."/>
            <person name="LaButti K."/>
            <person name="Morin E."/>
            <person name="Salamov A."/>
            <person name="Lipzen A."/>
            <person name="Mereny Z."/>
            <person name="Hegedus B."/>
            <person name="Baldrian P."/>
            <person name="Stursova M."/>
            <person name="Weitz H."/>
            <person name="Taylor A."/>
            <person name="Grigoriev I.V."/>
            <person name="Nagy L.G."/>
            <person name="Martin F."/>
            <person name="Kauserud H."/>
        </authorList>
    </citation>
    <scope>NUCLEOTIDE SEQUENCE</scope>
    <source>
        <strain evidence="2">9144</strain>
    </source>
</reference>
<evidence type="ECO:0000313" key="2">
    <source>
        <dbReference type="EMBL" id="KAJ7193323.1"/>
    </source>
</evidence>
<sequence length="272" mass="30415">MTDNQNLNEKEKGSEWKGIKLTPIKEEEDGTNNYSEFKQKSVLDLDAAGYWRYVDGPDFNPPFIPDLRASQQIQGLDSTGATVTVTVPGNEGAVEAAKKQAEAWLAADKKAHAVIVKAVPVEKLYVVRDCKSAHDAWLALKNEYEPANALTAVAIKQQIIGYQCGAHDNPVHWRQVMVQLFQKLRDADPFMMPDTEFAKHLVTLMTSADEWRYCRDSLRDKVRQGEFMGKPIASSTVLQRLKHEEVEMKIAPSIVSINTLLTGKGKARDDGE</sequence>
<accession>A0AAD6URY2</accession>
<feature type="non-terminal residue" evidence="2">
    <location>
        <position position="272"/>
    </location>
</feature>
<dbReference type="AlphaFoldDB" id="A0AAD6URY2"/>
<dbReference type="Proteomes" id="UP001219525">
    <property type="component" value="Unassembled WGS sequence"/>
</dbReference>
<feature type="region of interest" description="Disordered" evidence="1">
    <location>
        <begin position="1"/>
        <end position="31"/>
    </location>
</feature>
<name>A0AAD6URY2_9AGAR</name>